<dbReference type="AlphaFoldDB" id="A0A8H3GWQ1"/>
<organism evidence="1 2">
    <name type="scientific">Rhizoctonia solani</name>
    <dbReference type="NCBI Taxonomy" id="456999"/>
    <lineage>
        <taxon>Eukaryota</taxon>
        <taxon>Fungi</taxon>
        <taxon>Dikarya</taxon>
        <taxon>Basidiomycota</taxon>
        <taxon>Agaricomycotina</taxon>
        <taxon>Agaricomycetes</taxon>
        <taxon>Cantharellales</taxon>
        <taxon>Ceratobasidiaceae</taxon>
        <taxon>Rhizoctonia</taxon>
    </lineage>
</organism>
<proteinExistence type="predicted"/>
<evidence type="ECO:0000313" key="2">
    <source>
        <dbReference type="Proteomes" id="UP000663853"/>
    </source>
</evidence>
<gene>
    <name evidence="1" type="ORF">RDB_LOCUS73276</name>
</gene>
<sequence length="127" mass="14245">MVPPEIYPVHGVIHYGPGGFSVHAHRNTKYIPNGPQDYAKCIRKYRIGATQYTPFYFDEHRFCVCHHKHPGKTTVLGNIPGNIRIPSIEQDPVNLDPDDGMTIVRANDVQNDTEYACAVTIGTPGKW</sequence>
<dbReference type="Proteomes" id="UP000663853">
    <property type="component" value="Unassembled WGS sequence"/>
</dbReference>
<accession>A0A8H3GWQ1</accession>
<evidence type="ECO:0000313" key="1">
    <source>
        <dbReference type="EMBL" id="CAE6470035.1"/>
    </source>
</evidence>
<protein>
    <submittedName>
        <fullName evidence="1">Uncharacterized protein</fullName>
    </submittedName>
</protein>
<dbReference type="EMBL" id="CAJMXA010001804">
    <property type="protein sequence ID" value="CAE6470035.1"/>
    <property type="molecule type" value="Genomic_DNA"/>
</dbReference>
<reference evidence="1" key="1">
    <citation type="submission" date="2021-01" db="EMBL/GenBank/DDBJ databases">
        <authorList>
            <person name="Kaushik A."/>
        </authorList>
    </citation>
    <scope>NUCLEOTIDE SEQUENCE</scope>
    <source>
        <strain evidence="1">AG6-10EEA</strain>
    </source>
</reference>
<name>A0A8H3GWQ1_9AGAM</name>
<comment type="caution">
    <text evidence="1">The sequence shown here is derived from an EMBL/GenBank/DDBJ whole genome shotgun (WGS) entry which is preliminary data.</text>
</comment>